<dbReference type="OrthoDB" id="1328573at2"/>
<evidence type="ECO:0000313" key="2">
    <source>
        <dbReference type="EMBL" id="CCG53014.1"/>
    </source>
</evidence>
<dbReference type="AlphaFoldDB" id="H8XV44"/>
<feature type="transmembrane region" description="Helical" evidence="1">
    <location>
        <begin position="203"/>
        <end position="221"/>
    </location>
</feature>
<dbReference type="eggNOG" id="ENOG5033ZB5">
    <property type="taxonomic scope" value="Bacteria"/>
</dbReference>
<dbReference type="RefSeq" id="WP_014388142.1">
    <property type="nucleotide sequence ID" value="NC_017025.1"/>
</dbReference>
<feature type="transmembrane region" description="Helical" evidence="1">
    <location>
        <begin position="60"/>
        <end position="76"/>
    </location>
</feature>
<name>H8XV44_FLAIG</name>
<feature type="transmembrane region" description="Helical" evidence="1">
    <location>
        <begin position="382"/>
        <end position="399"/>
    </location>
</feature>
<organism evidence="2 3">
    <name type="scientific">Flavobacterium indicum (strain DSM 17447 / CIP 109464 / GPTSA100-9)</name>
    <dbReference type="NCBI Taxonomy" id="1094466"/>
    <lineage>
        <taxon>Bacteria</taxon>
        <taxon>Pseudomonadati</taxon>
        <taxon>Bacteroidota</taxon>
        <taxon>Flavobacteriia</taxon>
        <taxon>Flavobacteriales</taxon>
        <taxon>Flavobacteriaceae</taxon>
        <taxon>Flavobacterium</taxon>
    </lineage>
</organism>
<feature type="transmembrane region" description="Helical" evidence="1">
    <location>
        <begin position="12"/>
        <end position="29"/>
    </location>
</feature>
<keyword evidence="3" id="KW-1185">Reference proteome</keyword>
<feature type="transmembrane region" description="Helical" evidence="1">
    <location>
        <begin position="88"/>
        <end position="108"/>
    </location>
</feature>
<keyword evidence="1" id="KW-0472">Membrane</keyword>
<protein>
    <recommendedName>
        <fullName evidence="4">Glycosyltransferase RgtA/B/C/D-like domain-containing protein</fullName>
    </recommendedName>
</protein>
<feature type="transmembrane region" description="Helical" evidence="1">
    <location>
        <begin position="114"/>
        <end position="132"/>
    </location>
</feature>
<evidence type="ECO:0000256" key="1">
    <source>
        <dbReference type="SAM" id="Phobius"/>
    </source>
</evidence>
<keyword evidence="1" id="KW-0812">Transmembrane</keyword>
<dbReference type="HOGENOM" id="CLU_660139_0_0_10"/>
<evidence type="ECO:0000313" key="3">
    <source>
        <dbReference type="Proteomes" id="UP000007599"/>
    </source>
</evidence>
<proteinExistence type="predicted"/>
<evidence type="ECO:0008006" key="4">
    <source>
        <dbReference type="Google" id="ProtNLM"/>
    </source>
</evidence>
<feature type="transmembrane region" description="Helical" evidence="1">
    <location>
        <begin position="162"/>
        <end position="191"/>
    </location>
</feature>
<feature type="transmembrane region" description="Helical" evidence="1">
    <location>
        <begin position="139"/>
        <end position="156"/>
    </location>
</feature>
<gene>
    <name evidence="2" type="ordered locus">KQS_05240</name>
</gene>
<keyword evidence="1" id="KW-1133">Transmembrane helix</keyword>
<reference evidence="2 3" key="1">
    <citation type="journal article" date="2012" name="J. Bacteriol.">
        <title>Complete Genome Sequence of Flavobacterium indicum GPSTA100-9T, Isolated from Warm Spring Water.</title>
        <authorList>
            <person name="Barbier P."/>
            <person name="Houel A."/>
            <person name="Loux V."/>
            <person name="Poulain J."/>
            <person name="Bernardet J.F."/>
            <person name="Touchon M."/>
            <person name="Duchaud E."/>
        </authorList>
    </citation>
    <scope>NUCLEOTIDE SEQUENCE [LARGE SCALE GENOMIC DNA]</scope>
    <source>
        <strain evidence="3">DSM 17447 / CIP 109464 / GPTSA100-9</strain>
    </source>
</reference>
<accession>H8XV44</accession>
<feature type="transmembrane region" description="Helical" evidence="1">
    <location>
        <begin position="358"/>
        <end position="376"/>
    </location>
</feature>
<feature type="transmembrane region" description="Helical" evidence="1">
    <location>
        <begin position="332"/>
        <end position="351"/>
    </location>
</feature>
<sequence>MRKYIVKNKFEFLLVLIGTLLLLFYYFAFEIYNQHLIYPDTESYISAADSLYFHARGHNLRPLVLAAIHGFPFLFTSTKQELIQFNILTNYFCFILSGILIYKILSSYLNNKLAFWISCIHFLALGIISNVFHMLSETIFIFFILLSFYFLNQYQIKKKYSFLILFLSTLSLSILIRPGIQILALFFIFLFRKEIYFNLKNNWNFTLMLCWSIICIQMAGIKYQFGNFTISYVDAITYYSYLGSKAELLKNNTPYNQLDNPRTLYIYSLDYPDQKKIATLDLKEQIQNNTFNLIKAYIDDIYHNTIDESMAIKDLNNNKSSLYLIGIWISRFQNIFFTIIGVCLSLYYLFINNTRNKLISISGIYILYIVMTSGMSCAQGDRFHIVFYPISLLLIAFYLKKKKVIS</sequence>
<reference evidence="3" key="2">
    <citation type="submission" date="2012-03" db="EMBL/GenBank/DDBJ databases">
        <title>Complete genome sequence of Flavobacterium indicum GPTSA100-9T, isolated from warm spring water.</title>
        <authorList>
            <person name="Barbier P."/>
            <person name="Houel A."/>
            <person name="Loux V."/>
            <person name="Poulain J."/>
            <person name="Bernardet J.-F."/>
            <person name="Touchon M."/>
            <person name="Duchaud E."/>
        </authorList>
    </citation>
    <scope>NUCLEOTIDE SEQUENCE [LARGE SCALE GENOMIC DNA]</scope>
    <source>
        <strain evidence="3">DSM 17447 / CIP 109464 / GPTSA100-9</strain>
    </source>
</reference>
<dbReference type="KEGG" id="fin:KQS_05240"/>
<dbReference type="EMBL" id="HE774682">
    <property type="protein sequence ID" value="CCG53014.1"/>
    <property type="molecule type" value="Genomic_DNA"/>
</dbReference>
<dbReference type="PATRIC" id="fig|1094466.5.peg.1028"/>
<dbReference type="Proteomes" id="UP000007599">
    <property type="component" value="Chromosome I"/>
</dbReference>